<evidence type="ECO:0000256" key="4">
    <source>
        <dbReference type="ARBA" id="ARBA00022475"/>
    </source>
</evidence>
<feature type="transmembrane region" description="Helical" evidence="18">
    <location>
        <begin position="349"/>
        <end position="372"/>
    </location>
</feature>
<sequence precursor="true">MAHAFFLWTSIVPALPSHGIRAAWPALLLLASLLAGPAHAADDFLAPEAAFALSVEPSTRAASSLNLHWKIAPGYYLYRDRIGVTATPADRATTVDKPAGERKEDPNFGVMAVYHDAVTVGVSAPGAQALTVTWQGCAEAGLCYPPLTRTIAVAGSAPTPEAPTSIAEAASASDSRITQLLGERTLVWTVPLFFLLGIALAFTPCVLPMLPIVSGIVVGQQAPPRLAFALSLAFVLPMALTYALLGAGAALAGANLQALLQNRWTLAAFAAVFVVLAAAMFDFFTLQLPAFVRHRLDGASQRRRGGTVPGAAALGVLSALLVGPCMTAPLAGTLLYIAQTGHVASGALLLFALGLGMGLPLILIVTVGARYLPKPGPWMGRLKGAMGFVLLGTAIWMVQRVMPAPWALGLWGAWLAGFAVTLAHLATAAGVGGRLLARSAAGVCGIWACALLLGAAAGGEDPLRPLAFEDPLRPLAFVLRANAAPGLAAGESASASTTLPFETIVSPQALQTRLAAARSAGQPVLVDFSADWCISCKTIEREVFTDPQVRQALAGVVLLRADVTHGDAGQQALMRDHQVLGPPTVMLFDARGQERRDARLVGEFGVADLLQRQPGAASPMALGDRS</sequence>
<dbReference type="HAMAP" id="MF_00399">
    <property type="entry name" value="DbsD"/>
    <property type="match status" value="1"/>
</dbReference>
<comment type="catalytic activity">
    <reaction evidence="17 18">
        <text>[protein]-dithiol + NADP(+) = [protein]-disulfide + NADPH + H(+)</text>
        <dbReference type="Rhea" id="RHEA:18753"/>
        <dbReference type="Rhea" id="RHEA-COMP:10593"/>
        <dbReference type="Rhea" id="RHEA-COMP:10594"/>
        <dbReference type="ChEBI" id="CHEBI:15378"/>
        <dbReference type="ChEBI" id="CHEBI:29950"/>
        <dbReference type="ChEBI" id="CHEBI:50058"/>
        <dbReference type="ChEBI" id="CHEBI:57783"/>
        <dbReference type="ChEBI" id="CHEBI:58349"/>
        <dbReference type="EC" id="1.8.1.8"/>
    </reaction>
</comment>
<evidence type="ECO:0000256" key="3">
    <source>
        <dbReference type="ARBA" id="ARBA00022448"/>
    </source>
</evidence>
<evidence type="ECO:0000313" key="20">
    <source>
        <dbReference type="EMBL" id="MDP9899452.1"/>
    </source>
</evidence>
<keyword evidence="10 18" id="KW-1133">Transmembrane helix</keyword>
<evidence type="ECO:0000256" key="5">
    <source>
        <dbReference type="ARBA" id="ARBA00022519"/>
    </source>
</evidence>
<evidence type="ECO:0000256" key="17">
    <source>
        <dbReference type="ARBA" id="ARBA00047804"/>
    </source>
</evidence>
<feature type="transmembrane region" description="Helical" evidence="18">
    <location>
        <begin position="313"/>
        <end position="337"/>
    </location>
</feature>
<dbReference type="NCBIfam" id="NF001419">
    <property type="entry name" value="PRK00293.1"/>
    <property type="match status" value="1"/>
</dbReference>
<dbReference type="PROSITE" id="PS51352">
    <property type="entry name" value="THIOREDOXIN_2"/>
    <property type="match status" value="1"/>
</dbReference>
<feature type="transmembrane region" description="Helical" evidence="18">
    <location>
        <begin position="264"/>
        <end position="292"/>
    </location>
</feature>
<comment type="function">
    <text evidence="18">Required to facilitate the formation of correct disulfide bonds in some periplasmic proteins and for the assembly of the periplasmic c-type cytochromes. Acts by transferring electrons from cytoplasmic thioredoxin to the periplasm. This transfer involves a cascade of disulfide bond formation and reduction steps.</text>
</comment>
<evidence type="ECO:0000256" key="9">
    <source>
        <dbReference type="ARBA" id="ARBA00022982"/>
    </source>
</evidence>
<evidence type="ECO:0000256" key="1">
    <source>
        <dbReference type="ARBA" id="ARBA00004429"/>
    </source>
</evidence>
<protein>
    <recommendedName>
        <fullName evidence="18">Thiol:disulfide interchange protein DsbD</fullName>
        <ecNumber evidence="18">1.8.1.8</ecNumber>
    </recommendedName>
    <alternativeName>
        <fullName evidence="18">Protein-disulfide reductase</fullName>
        <shortName evidence="18">Disulfide reductase</shortName>
    </alternativeName>
</protein>
<feature type="transmembrane region" description="Helical" evidence="18">
    <location>
        <begin position="408"/>
        <end position="428"/>
    </location>
</feature>
<evidence type="ECO:0000259" key="19">
    <source>
        <dbReference type="PROSITE" id="PS51352"/>
    </source>
</evidence>
<dbReference type="InterPro" id="IPR036929">
    <property type="entry name" value="DsbDN_sf"/>
</dbReference>
<feature type="domain" description="Thioredoxin" evidence="19">
    <location>
        <begin position="478"/>
        <end position="618"/>
    </location>
</feature>
<feature type="disulfide bond" description="Redox-active" evidence="18">
    <location>
        <begin position="533"/>
        <end position="536"/>
    </location>
</feature>
<name>A0ABT9S7V3_9BURK</name>
<keyword evidence="6 18" id="KW-0812">Transmembrane</keyword>
<dbReference type="RefSeq" id="WP_307689276.1">
    <property type="nucleotide sequence ID" value="NZ_JAUSRO010000005.1"/>
</dbReference>
<keyword evidence="4 18" id="KW-1003">Cell membrane</keyword>
<dbReference type="Pfam" id="PF02683">
    <property type="entry name" value="DsbD_TM"/>
    <property type="match status" value="1"/>
</dbReference>
<keyword evidence="14 18" id="KW-1015">Disulfide bond</keyword>
<dbReference type="Pfam" id="PF11412">
    <property type="entry name" value="DsbD_N"/>
    <property type="match status" value="1"/>
</dbReference>
<dbReference type="PANTHER" id="PTHR32234:SF0">
    <property type="entry name" value="THIOL:DISULFIDE INTERCHANGE PROTEIN DSBD"/>
    <property type="match status" value="1"/>
</dbReference>
<dbReference type="EC" id="1.8.1.8" evidence="18"/>
<keyword evidence="12 18" id="KW-0520">NAD</keyword>
<feature type="transmembrane region" description="Helical" evidence="18">
    <location>
        <begin position="186"/>
        <end position="219"/>
    </location>
</feature>
<feature type="chain" id="PRO_5044909044" description="Thiol:disulfide interchange protein DsbD" evidence="18">
    <location>
        <begin position="41"/>
        <end position="626"/>
    </location>
</feature>
<dbReference type="Gene3D" id="3.40.30.10">
    <property type="entry name" value="Glutaredoxin"/>
    <property type="match status" value="1"/>
</dbReference>
<keyword evidence="8 18" id="KW-0201">Cytochrome c-type biogenesis</keyword>
<evidence type="ECO:0000256" key="16">
    <source>
        <dbReference type="ARBA" id="ARBA00047388"/>
    </source>
</evidence>
<organism evidence="20 21">
    <name type="scientific">Variovorax ginsengisoli</name>
    <dbReference type="NCBI Taxonomy" id="363844"/>
    <lineage>
        <taxon>Bacteria</taxon>
        <taxon>Pseudomonadati</taxon>
        <taxon>Pseudomonadota</taxon>
        <taxon>Betaproteobacteria</taxon>
        <taxon>Burkholderiales</taxon>
        <taxon>Comamonadaceae</taxon>
        <taxon>Variovorax</taxon>
    </lineage>
</organism>
<dbReference type="Proteomes" id="UP001226867">
    <property type="component" value="Unassembled WGS sequence"/>
</dbReference>
<feature type="signal peptide" evidence="18">
    <location>
        <begin position="1"/>
        <end position="40"/>
    </location>
</feature>
<dbReference type="SUPFAM" id="SSF52833">
    <property type="entry name" value="Thioredoxin-like"/>
    <property type="match status" value="1"/>
</dbReference>
<dbReference type="Gene3D" id="2.60.40.1250">
    <property type="entry name" value="Thiol:disulfide interchange protein DsbD, N-terminal domain"/>
    <property type="match status" value="1"/>
</dbReference>
<evidence type="ECO:0000256" key="11">
    <source>
        <dbReference type="ARBA" id="ARBA00023002"/>
    </source>
</evidence>
<evidence type="ECO:0000313" key="21">
    <source>
        <dbReference type="Proteomes" id="UP001226867"/>
    </source>
</evidence>
<evidence type="ECO:0000256" key="14">
    <source>
        <dbReference type="ARBA" id="ARBA00023157"/>
    </source>
</evidence>
<proteinExistence type="inferred from homology"/>
<dbReference type="CDD" id="cd02953">
    <property type="entry name" value="DsbDgamma"/>
    <property type="match status" value="1"/>
</dbReference>
<accession>A0ABT9S7V3</accession>
<keyword evidence="21" id="KW-1185">Reference proteome</keyword>
<keyword evidence="3 18" id="KW-0813">Transport</keyword>
<dbReference type="GO" id="GO:0047134">
    <property type="term" value="F:protein-disulfide reductase [NAD(P)H] activity"/>
    <property type="evidence" value="ECO:0007669"/>
    <property type="project" value="UniProtKB-EC"/>
</dbReference>
<dbReference type="PANTHER" id="PTHR32234">
    <property type="entry name" value="THIOL:DISULFIDE INTERCHANGE PROTEIN DSBD"/>
    <property type="match status" value="1"/>
</dbReference>
<keyword evidence="7 18" id="KW-0732">Signal</keyword>
<keyword evidence="5 18" id="KW-0997">Cell inner membrane</keyword>
<keyword evidence="9 18" id="KW-0249">Electron transport</keyword>
<dbReference type="EMBL" id="JAUSRO010000005">
    <property type="protein sequence ID" value="MDP9899452.1"/>
    <property type="molecule type" value="Genomic_DNA"/>
</dbReference>
<comment type="caution">
    <text evidence="18">Lacks conserved residue(s) required for the propagation of feature annotation.</text>
</comment>
<keyword evidence="13 18" id="KW-0472">Membrane</keyword>
<comment type="subcellular location">
    <subcellularLocation>
        <location evidence="1 18">Cell inner membrane</location>
        <topology evidence="1 18">Multi-pass membrane protein</topology>
    </subcellularLocation>
</comment>
<comment type="caution">
    <text evidence="20">The sequence shown here is derived from an EMBL/GenBank/DDBJ whole genome shotgun (WGS) entry which is preliminary data.</text>
</comment>
<dbReference type="InterPro" id="IPR013766">
    <property type="entry name" value="Thioredoxin_domain"/>
</dbReference>
<keyword evidence="11 18" id="KW-0560">Oxidoreductase</keyword>
<evidence type="ECO:0000256" key="13">
    <source>
        <dbReference type="ARBA" id="ARBA00023136"/>
    </source>
</evidence>
<evidence type="ECO:0000256" key="7">
    <source>
        <dbReference type="ARBA" id="ARBA00022729"/>
    </source>
</evidence>
<reference evidence="20 21" key="1">
    <citation type="submission" date="2023-07" db="EMBL/GenBank/DDBJ databases">
        <title>Sorghum-associated microbial communities from plants grown in Nebraska, USA.</title>
        <authorList>
            <person name="Schachtman D."/>
        </authorList>
    </citation>
    <scope>NUCLEOTIDE SEQUENCE [LARGE SCALE GENOMIC DNA]</scope>
    <source>
        <strain evidence="20 21">DS1607</strain>
    </source>
</reference>
<dbReference type="InterPro" id="IPR028250">
    <property type="entry name" value="DsbDN"/>
</dbReference>
<feature type="transmembrane region" description="Helical" evidence="18">
    <location>
        <begin position="435"/>
        <end position="457"/>
    </location>
</feature>
<gene>
    <name evidence="18" type="primary">dsbD</name>
    <name evidence="20" type="ORF">J2W36_001703</name>
</gene>
<evidence type="ECO:0000256" key="8">
    <source>
        <dbReference type="ARBA" id="ARBA00022748"/>
    </source>
</evidence>
<evidence type="ECO:0000256" key="18">
    <source>
        <dbReference type="HAMAP-Rule" id="MF_00399"/>
    </source>
</evidence>
<dbReference type="InterPro" id="IPR035671">
    <property type="entry name" value="DsbD_gamma"/>
</dbReference>
<feature type="transmembrane region" description="Helical" evidence="18">
    <location>
        <begin position="226"/>
        <end position="252"/>
    </location>
</feature>
<dbReference type="InterPro" id="IPR036249">
    <property type="entry name" value="Thioredoxin-like_sf"/>
</dbReference>
<dbReference type="InterPro" id="IPR003834">
    <property type="entry name" value="Cyt_c_assmbl_TM_dom"/>
</dbReference>
<comment type="catalytic activity">
    <reaction evidence="16 18">
        <text>[protein]-dithiol + NAD(+) = [protein]-disulfide + NADH + H(+)</text>
        <dbReference type="Rhea" id="RHEA:18749"/>
        <dbReference type="Rhea" id="RHEA-COMP:10593"/>
        <dbReference type="Rhea" id="RHEA-COMP:10594"/>
        <dbReference type="ChEBI" id="CHEBI:15378"/>
        <dbReference type="ChEBI" id="CHEBI:29950"/>
        <dbReference type="ChEBI" id="CHEBI:50058"/>
        <dbReference type="ChEBI" id="CHEBI:57540"/>
        <dbReference type="ChEBI" id="CHEBI:57945"/>
        <dbReference type="EC" id="1.8.1.8"/>
    </reaction>
</comment>
<evidence type="ECO:0000256" key="10">
    <source>
        <dbReference type="ARBA" id="ARBA00022989"/>
    </source>
</evidence>
<keyword evidence="15 18" id="KW-0676">Redox-active center</keyword>
<evidence type="ECO:0000256" key="2">
    <source>
        <dbReference type="ARBA" id="ARBA00007241"/>
    </source>
</evidence>
<comment type="similarity">
    <text evidence="2 18">Belongs to the thioredoxin family. DsbD subfamily.</text>
</comment>
<feature type="disulfide bond" description="Redox-active" evidence="18">
    <location>
        <begin position="137"/>
        <end position="143"/>
    </location>
</feature>
<dbReference type="SUPFAM" id="SSF74863">
    <property type="entry name" value="Thiol:disulfide interchange protein DsbD, N-terminal domain (DsbD-alpha)"/>
    <property type="match status" value="1"/>
</dbReference>
<evidence type="ECO:0000256" key="12">
    <source>
        <dbReference type="ARBA" id="ARBA00023027"/>
    </source>
</evidence>
<evidence type="ECO:0000256" key="6">
    <source>
        <dbReference type="ARBA" id="ARBA00022692"/>
    </source>
</evidence>
<evidence type="ECO:0000256" key="15">
    <source>
        <dbReference type="ARBA" id="ARBA00023284"/>
    </source>
</evidence>
<feature type="transmembrane region" description="Helical" evidence="18">
    <location>
        <begin position="384"/>
        <end position="402"/>
    </location>
</feature>
<dbReference type="Pfam" id="PF13899">
    <property type="entry name" value="Thioredoxin_7"/>
    <property type="match status" value="1"/>
</dbReference>
<dbReference type="InterPro" id="IPR022910">
    <property type="entry name" value="Thiol_diS_interchange_DbsD"/>
</dbReference>